<gene>
    <name evidence="3" type="ORF">L2A60_06225</name>
</gene>
<dbReference type="EMBL" id="JAKGBZ010000008">
    <property type="protein sequence ID" value="MCF3946278.1"/>
    <property type="molecule type" value="Genomic_DNA"/>
</dbReference>
<dbReference type="PANTHER" id="PTHR37944:SF1">
    <property type="entry name" value="PORIN B"/>
    <property type="match status" value="1"/>
</dbReference>
<evidence type="ECO:0000256" key="2">
    <source>
        <dbReference type="RuleBase" id="RU363072"/>
    </source>
</evidence>
<evidence type="ECO:0000313" key="3">
    <source>
        <dbReference type="EMBL" id="MCF3946278.1"/>
    </source>
</evidence>
<proteinExistence type="inferred from homology"/>
<name>A0ABS9DVX1_9PROT</name>
<keyword evidence="2" id="KW-0732">Signal</keyword>
<comment type="similarity">
    <text evidence="1 2">Belongs to the OprB family.</text>
</comment>
<dbReference type="InterPro" id="IPR038673">
    <property type="entry name" value="OprB_sf"/>
</dbReference>
<evidence type="ECO:0000256" key="1">
    <source>
        <dbReference type="ARBA" id="ARBA00008769"/>
    </source>
</evidence>
<dbReference type="Pfam" id="PF04966">
    <property type="entry name" value="OprB"/>
    <property type="match status" value="1"/>
</dbReference>
<dbReference type="InterPro" id="IPR007049">
    <property type="entry name" value="Carb-sel_porin_OprB"/>
</dbReference>
<feature type="signal peptide" evidence="2">
    <location>
        <begin position="1"/>
        <end position="30"/>
    </location>
</feature>
<dbReference type="Gene3D" id="2.40.160.180">
    <property type="entry name" value="Carbohydrate-selective porin OprB"/>
    <property type="match status" value="1"/>
</dbReference>
<keyword evidence="4" id="KW-1185">Reference proteome</keyword>
<comment type="caution">
    <text evidence="3">The sequence shown here is derived from an EMBL/GenBank/DDBJ whole genome shotgun (WGS) entry which is preliminary data.</text>
</comment>
<organism evidence="3 4">
    <name type="scientific">Acidiphilium iwatense</name>
    <dbReference type="NCBI Taxonomy" id="768198"/>
    <lineage>
        <taxon>Bacteria</taxon>
        <taxon>Pseudomonadati</taxon>
        <taxon>Pseudomonadota</taxon>
        <taxon>Alphaproteobacteria</taxon>
        <taxon>Acetobacterales</taxon>
        <taxon>Acidocellaceae</taxon>
        <taxon>Acidiphilium</taxon>
    </lineage>
</organism>
<evidence type="ECO:0000313" key="4">
    <source>
        <dbReference type="Proteomes" id="UP001521209"/>
    </source>
</evidence>
<feature type="chain" id="PRO_5045013718" evidence="2">
    <location>
        <begin position="31"/>
        <end position="457"/>
    </location>
</feature>
<dbReference type="RefSeq" id="WP_235703510.1">
    <property type="nucleotide sequence ID" value="NZ_JAKGBZ010000008.1"/>
</dbReference>
<sequence>MAITSARDSVPAARATAIALLIMAPVMASAQGTAETAPQSGPLQSLATARQQLKTDGIDITGYYEGNFYANVAGGLKKTNVYFSDLAFGANLDLAKLAGIPGAMLDISIDSRFGGLPQGVNDLTGSSVGYLGGAGPDNQTRLTELTFGQKLAGGALSYAIGRTTLANYFGTSSLYCQFETSLCSNLVPFNWSLDSNEPFYPIAVWAGELKVTPTRQTYFRIGASESNPQQYFGGGFPWNGGWSVAHATGVFLPAEFGYTTEHTGALYPGRYNVGFYYDSSQFTDPRYNAQGGKLAFAGGVPASDGPQSVVYLQAQRVLWRSGNAKGARRLWGFAAAQFGVSGRAPVKSYYQLGAVMQGTFPGRPNDTAGLLATYYVFNQRVTGAVNDEVAAAGKSGHLSNTEAIFEANYGIDLGYGLTVKPFIDLTVNPDQFLFDVPAPNPRIHYALAVGTQLNIGL</sequence>
<dbReference type="PANTHER" id="PTHR37944">
    <property type="entry name" value="PORIN B"/>
    <property type="match status" value="1"/>
</dbReference>
<dbReference type="Proteomes" id="UP001521209">
    <property type="component" value="Unassembled WGS sequence"/>
</dbReference>
<reference evidence="3 4" key="1">
    <citation type="submission" date="2022-01" db="EMBL/GenBank/DDBJ databases">
        <authorList>
            <person name="Won M."/>
            <person name="Kim S.-J."/>
            <person name="Kwon S.-W."/>
        </authorList>
    </citation>
    <scope>NUCLEOTIDE SEQUENCE [LARGE SCALE GENOMIC DNA]</scope>
    <source>
        <strain evidence="3 4">KCTC 23505</strain>
    </source>
</reference>
<protein>
    <submittedName>
        <fullName evidence="3">Carbohydrate porin</fullName>
    </submittedName>
</protein>
<dbReference type="InterPro" id="IPR052932">
    <property type="entry name" value="OprB_Porin"/>
</dbReference>
<accession>A0ABS9DVX1</accession>